<evidence type="ECO:0000256" key="11">
    <source>
        <dbReference type="PIRSR" id="PIRSR005096-3"/>
    </source>
</evidence>
<dbReference type="EMBL" id="BAUV01000011">
    <property type="protein sequence ID" value="GAE34813.1"/>
    <property type="molecule type" value="Genomic_DNA"/>
</dbReference>
<dbReference type="NCBIfam" id="NF008277">
    <property type="entry name" value="PRK11055.1"/>
    <property type="match status" value="1"/>
</dbReference>
<evidence type="ECO:0000256" key="9">
    <source>
        <dbReference type="PIRSR" id="PIRSR005096-1"/>
    </source>
</evidence>
<feature type="binding site" evidence="11">
    <location>
        <begin position="179"/>
        <end position="181"/>
    </location>
    <ligand>
        <name>beta-D-galactose</name>
        <dbReference type="ChEBI" id="CHEBI:27667"/>
    </ligand>
</feature>
<evidence type="ECO:0000256" key="8">
    <source>
        <dbReference type="PIRNR" id="PIRNR005096"/>
    </source>
</evidence>
<evidence type="ECO:0000256" key="3">
    <source>
        <dbReference type="ARBA" id="ARBA00006206"/>
    </source>
</evidence>
<dbReference type="EC" id="5.1.3.3" evidence="4 8"/>
<dbReference type="Pfam" id="PF01263">
    <property type="entry name" value="Aldose_epim"/>
    <property type="match status" value="1"/>
</dbReference>
<dbReference type="Proteomes" id="UP000018896">
    <property type="component" value="Unassembled WGS sequence"/>
</dbReference>
<evidence type="ECO:0000256" key="5">
    <source>
        <dbReference type="ARBA" id="ARBA00014165"/>
    </source>
</evidence>
<name>W4QT51_HALA3</name>
<dbReference type="InterPro" id="IPR014718">
    <property type="entry name" value="GH-type_carb-bd"/>
</dbReference>
<dbReference type="UniPathway" id="UPA00242"/>
<dbReference type="SUPFAM" id="SSF74650">
    <property type="entry name" value="Galactose mutarotase-like"/>
    <property type="match status" value="1"/>
</dbReference>
<dbReference type="PIRSF" id="PIRSF005096">
    <property type="entry name" value="GALM"/>
    <property type="match status" value="1"/>
</dbReference>
<evidence type="ECO:0000256" key="6">
    <source>
        <dbReference type="ARBA" id="ARBA00023235"/>
    </source>
</evidence>
<dbReference type="OrthoDB" id="9779408at2"/>
<dbReference type="InterPro" id="IPR008183">
    <property type="entry name" value="Aldose_1/G6P_1-epimerase"/>
</dbReference>
<protein>
    <recommendedName>
        <fullName evidence="5 8">Aldose 1-epimerase</fullName>
        <ecNumber evidence="4 8">5.1.3.3</ecNumber>
    </recommendedName>
</protein>
<dbReference type="GO" id="GO:0030246">
    <property type="term" value="F:carbohydrate binding"/>
    <property type="evidence" value="ECO:0007669"/>
    <property type="project" value="InterPro"/>
</dbReference>
<evidence type="ECO:0000256" key="10">
    <source>
        <dbReference type="PIRSR" id="PIRSR005096-2"/>
    </source>
</evidence>
<feature type="binding site" evidence="10">
    <location>
        <position position="252"/>
    </location>
    <ligand>
        <name>beta-D-galactose</name>
        <dbReference type="ChEBI" id="CHEBI:27667"/>
    </ligand>
</feature>
<dbReference type="PANTHER" id="PTHR10091">
    <property type="entry name" value="ALDOSE-1-EPIMERASE"/>
    <property type="match status" value="1"/>
</dbReference>
<proteinExistence type="inferred from homology"/>
<dbReference type="GO" id="GO:0006006">
    <property type="term" value="P:glucose metabolic process"/>
    <property type="evidence" value="ECO:0007669"/>
    <property type="project" value="TreeGrafter"/>
</dbReference>
<dbReference type="InterPro" id="IPR018052">
    <property type="entry name" value="Ald1_epimerase_CS"/>
</dbReference>
<evidence type="ECO:0000256" key="4">
    <source>
        <dbReference type="ARBA" id="ARBA00013185"/>
    </source>
</evidence>
<keyword evidence="13" id="KW-1185">Reference proteome</keyword>
<gene>
    <name evidence="12" type="ORF">JCM9157_1893</name>
</gene>
<feature type="active site" description="Proton donor" evidence="9">
    <location>
        <position position="179"/>
    </location>
</feature>
<keyword evidence="6 8" id="KW-0413">Isomerase</keyword>
<dbReference type="eggNOG" id="COG2017">
    <property type="taxonomic scope" value="Bacteria"/>
</dbReference>
<evidence type="ECO:0000313" key="12">
    <source>
        <dbReference type="EMBL" id="GAE34813.1"/>
    </source>
</evidence>
<feature type="active site" description="Proton acceptor" evidence="9">
    <location>
        <position position="313"/>
    </location>
</feature>
<reference evidence="12 13" key="1">
    <citation type="journal article" date="2014" name="Genome Announc.">
        <title>Draft Genome Sequences of Three Alkaliphilic Bacillus Strains, Bacillus wakoensis JCM 9140T, Bacillus akibai JCM 9157T, and Bacillus hemicellulosilyticus JCM 9152T.</title>
        <authorList>
            <person name="Yuki M."/>
            <person name="Oshima K."/>
            <person name="Suda W."/>
            <person name="Oshida Y."/>
            <person name="Kitamura K."/>
            <person name="Iida T."/>
            <person name="Hattori M."/>
            <person name="Ohkuma M."/>
        </authorList>
    </citation>
    <scope>NUCLEOTIDE SEQUENCE [LARGE SCALE GENOMIC DNA]</scope>
    <source>
        <strain evidence="12 13">JCM 9157</strain>
    </source>
</reference>
<dbReference type="InterPro" id="IPR011013">
    <property type="entry name" value="Gal_mutarotase_sf_dom"/>
</dbReference>
<dbReference type="RefSeq" id="WP_035663906.1">
    <property type="nucleotide sequence ID" value="NZ_BAUV01000011.1"/>
</dbReference>
<sequence>MNITKENFGELNGDTVTAYRLINDHGMQVSCIDYGCTITEINVPDQTGNIENVVLGFDTVEEYKNHSPFFGCIVGRVAGRIGQAEFDLDGKNYKLLKNDGDNHLHGGLHGFDKVIWDATVEETADEVKLIFTHVSPDGDEGYPGNVNLTVTYSLNNNNTFQISYEATTDQKTLLNLTNHSYFNLSGNLKTDILDHELTLKSDQFVELSDALIPTGHLLDVEATAFDFRLGRKIKDGVTSEHPQNKLVGGGYDHPLLLSANHQEEISLIDFSNGRKLVIETDEPAVVLYTSNMMGDNFNIRGVQARKYLGVCLETQHHPDAINHPEFPTIVLAPGEVYQTKTSYSFSVLKGE</sequence>
<comment type="caution">
    <text evidence="12">The sequence shown here is derived from an EMBL/GenBank/DDBJ whole genome shotgun (WGS) entry which is preliminary data.</text>
</comment>
<dbReference type="PANTHER" id="PTHR10091:SF0">
    <property type="entry name" value="GALACTOSE MUTAROTASE"/>
    <property type="match status" value="1"/>
</dbReference>
<comment type="pathway">
    <text evidence="2 8">Carbohydrate metabolism; hexose metabolism.</text>
</comment>
<dbReference type="GO" id="GO:0004034">
    <property type="term" value="F:aldose 1-epimerase activity"/>
    <property type="evidence" value="ECO:0007669"/>
    <property type="project" value="UniProtKB-EC"/>
</dbReference>
<dbReference type="AlphaFoldDB" id="W4QT51"/>
<dbReference type="STRING" id="1236973.JCM9157_1893"/>
<dbReference type="Gene3D" id="2.70.98.10">
    <property type="match status" value="1"/>
</dbReference>
<evidence type="ECO:0000256" key="7">
    <source>
        <dbReference type="ARBA" id="ARBA00023277"/>
    </source>
</evidence>
<dbReference type="GO" id="GO:0033499">
    <property type="term" value="P:galactose catabolic process via UDP-galactose, Leloir pathway"/>
    <property type="evidence" value="ECO:0007669"/>
    <property type="project" value="TreeGrafter"/>
</dbReference>
<dbReference type="CDD" id="cd09019">
    <property type="entry name" value="galactose_mutarotase_like"/>
    <property type="match status" value="1"/>
</dbReference>
<dbReference type="PROSITE" id="PS00545">
    <property type="entry name" value="ALDOSE_1_EPIMERASE"/>
    <property type="match status" value="1"/>
</dbReference>
<dbReference type="GO" id="GO:0005737">
    <property type="term" value="C:cytoplasm"/>
    <property type="evidence" value="ECO:0007669"/>
    <property type="project" value="TreeGrafter"/>
</dbReference>
<comment type="similarity">
    <text evidence="3 8">Belongs to the aldose epimerase family.</text>
</comment>
<evidence type="ECO:0000256" key="2">
    <source>
        <dbReference type="ARBA" id="ARBA00005028"/>
    </source>
</evidence>
<comment type="catalytic activity">
    <reaction evidence="1 8">
        <text>alpha-D-glucose = beta-D-glucose</text>
        <dbReference type="Rhea" id="RHEA:10264"/>
        <dbReference type="ChEBI" id="CHEBI:15903"/>
        <dbReference type="ChEBI" id="CHEBI:17925"/>
        <dbReference type="EC" id="5.1.3.3"/>
    </reaction>
</comment>
<keyword evidence="7 8" id="KW-0119">Carbohydrate metabolism</keyword>
<organism evidence="12 13">
    <name type="scientific">Halalkalibacter akibai (strain ATCC 43226 / DSM 21942 / CIP 109018 / JCM 9157 / 1139)</name>
    <name type="common">Bacillus akibai</name>
    <dbReference type="NCBI Taxonomy" id="1236973"/>
    <lineage>
        <taxon>Bacteria</taxon>
        <taxon>Bacillati</taxon>
        <taxon>Bacillota</taxon>
        <taxon>Bacilli</taxon>
        <taxon>Bacillales</taxon>
        <taxon>Bacillaceae</taxon>
        <taxon>Halalkalibacter</taxon>
    </lineage>
</organism>
<dbReference type="InterPro" id="IPR015443">
    <property type="entry name" value="Aldose_1-epimerase"/>
</dbReference>
<evidence type="ECO:0000313" key="13">
    <source>
        <dbReference type="Proteomes" id="UP000018896"/>
    </source>
</evidence>
<accession>W4QT51</accession>
<evidence type="ECO:0000256" key="1">
    <source>
        <dbReference type="ARBA" id="ARBA00001614"/>
    </source>
</evidence>
<dbReference type="InterPro" id="IPR047215">
    <property type="entry name" value="Galactose_mutarotase-like"/>
</dbReference>